<name>A0A5D4KBA9_9BACI</name>
<dbReference type="Pfam" id="PF11553">
    <property type="entry name" value="DUF3231"/>
    <property type="match status" value="2"/>
</dbReference>
<comment type="caution">
    <text evidence="2">The sequence shown here is derived from an EMBL/GenBank/DDBJ whole genome shotgun (WGS) entry which is preliminary data.</text>
</comment>
<dbReference type="EMBL" id="VTEH01000014">
    <property type="protein sequence ID" value="TYR73945.1"/>
    <property type="molecule type" value="Genomic_DNA"/>
</dbReference>
<accession>A0A5D4KBA9</accession>
<proteinExistence type="predicted"/>
<sequence>MKRWRVFVEKSTHIVSLSSAETANLWTQYINDSLSICMLTHAVSKVKDEEIKEVLNQSISMAQTHLSKITDFFNREGHPIPMGFTIENDVNMNAPALFTDTFVLVYIHVMTLHGMTGYAGAVGNSAREDQIDYFTECNLAAMKLYKRIVDLMLKKGLYTRPPNIDIADGVDMIDQQRYMAGWFGKKRPLTASEISGISYNMQKTVVKITLEIAFGQVCKSKAVQKFFLLGKDICEKHFSIFRDTLQKADLSSPPTFASEVTDSIISPYSEKLMLNHIVLLVSAAIGFYGAGLAVSQRRDIAADYTRMLAEIGLYANEGAQLLIENGWLEQPPLAHDRDGLAKRKG</sequence>
<keyword evidence="1" id="KW-1133">Transmembrane helix</keyword>
<protein>
    <submittedName>
        <fullName evidence="2">DUF3231 family protein</fullName>
    </submittedName>
</protein>
<keyword evidence="1" id="KW-0812">Transmembrane</keyword>
<dbReference type="Proteomes" id="UP000323317">
    <property type="component" value="Unassembled WGS sequence"/>
</dbReference>
<dbReference type="InterPro" id="IPR021617">
    <property type="entry name" value="DUF3231"/>
</dbReference>
<evidence type="ECO:0000313" key="3">
    <source>
        <dbReference type="Proteomes" id="UP000323317"/>
    </source>
</evidence>
<dbReference type="Gene3D" id="1.20.1260.10">
    <property type="match status" value="2"/>
</dbReference>
<gene>
    <name evidence="2" type="ORF">FZC79_15915</name>
</gene>
<organism evidence="2 3">
    <name type="scientific">Rossellomorea vietnamensis</name>
    <dbReference type="NCBI Taxonomy" id="218284"/>
    <lineage>
        <taxon>Bacteria</taxon>
        <taxon>Bacillati</taxon>
        <taxon>Bacillota</taxon>
        <taxon>Bacilli</taxon>
        <taxon>Bacillales</taxon>
        <taxon>Bacillaceae</taxon>
        <taxon>Rossellomorea</taxon>
    </lineage>
</organism>
<feature type="transmembrane region" description="Helical" evidence="1">
    <location>
        <begin position="273"/>
        <end position="294"/>
    </location>
</feature>
<evidence type="ECO:0000313" key="2">
    <source>
        <dbReference type="EMBL" id="TYR73945.1"/>
    </source>
</evidence>
<dbReference type="AlphaFoldDB" id="A0A5D4KBA9"/>
<evidence type="ECO:0000256" key="1">
    <source>
        <dbReference type="SAM" id="Phobius"/>
    </source>
</evidence>
<reference evidence="2 3" key="1">
    <citation type="submission" date="2019-08" db="EMBL/GenBank/DDBJ databases">
        <title>Bacillus genomes from the desert of Cuatro Cienegas, Coahuila.</title>
        <authorList>
            <person name="Olmedo-Alvarez G."/>
        </authorList>
    </citation>
    <scope>NUCLEOTIDE SEQUENCE [LARGE SCALE GENOMIC DNA]</scope>
    <source>
        <strain evidence="2 3">CH40_1T</strain>
    </source>
</reference>
<dbReference type="InterPro" id="IPR012347">
    <property type="entry name" value="Ferritin-like"/>
</dbReference>
<keyword evidence="1" id="KW-0472">Membrane</keyword>